<dbReference type="KEGG" id="kphy:AOZ06_36535"/>
<dbReference type="EMBL" id="CP012752">
    <property type="protein sequence ID" value="ALG11647.1"/>
    <property type="molecule type" value="Genomic_DNA"/>
</dbReference>
<dbReference type="AlphaFoldDB" id="A0A0N7F4K0"/>
<accession>A0A0N7F4K0</accession>
<proteinExistence type="predicted"/>
<evidence type="ECO:0000259" key="1">
    <source>
        <dbReference type="Pfam" id="PF02441"/>
    </source>
</evidence>
<dbReference type="OrthoDB" id="161343at2"/>
<dbReference type="SUPFAM" id="SSF52507">
    <property type="entry name" value="Homo-oligomeric flavin-containing Cys decarboxylases, HFCD"/>
    <property type="match status" value="1"/>
</dbReference>
<dbReference type="STRING" id="860235.AOZ06_36535"/>
<evidence type="ECO:0000313" key="2">
    <source>
        <dbReference type="EMBL" id="ALG11647.1"/>
    </source>
</evidence>
<reference evidence="2 3" key="1">
    <citation type="submission" date="2015-07" db="EMBL/GenBank/DDBJ databases">
        <title>Genome sequencing of Kibdelosporangium phytohabitans.</title>
        <authorList>
            <person name="Qin S."/>
            <person name="Xing K."/>
        </authorList>
    </citation>
    <scope>NUCLEOTIDE SEQUENCE [LARGE SCALE GENOMIC DNA]</scope>
    <source>
        <strain evidence="2 3">KLBMP1111</strain>
    </source>
</reference>
<sequence length="172" mass="18341">MAVLGLVAAACYGVDRRLHDEIARPAAERGWRLAITLTPTAERWLRESGEFDRLAALTDLPVRSQSRLPGQARPHPDPSAFLFVPASASSTAKLALGIADNQALTVLCEALGNPRVHVSVCPQLSPEQLRHPAWPGHLATLRGAGAVVTPVSPDQPWTSVLDALPVTGTDRP</sequence>
<protein>
    <submittedName>
        <fullName evidence="2">Flavoprotein</fullName>
    </submittedName>
</protein>
<dbReference type="Gene3D" id="3.40.50.1950">
    <property type="entry name" value="Flavin prenyltransferase-like"/>
    <property type="match status" value="1"/>
</dbReference>
<organism evidence="2 3">
    <name type="scientific">Kibdelosporangium phytohabitans</name>
    <dbReference type="NCBI Taxonomy" id="860235"/>
    <lineage>
        <taxon>Bacteria</taxon>
        <taxon>Bacillati</taxon>
        <taxon>Actinomycetota</taxon>
        <taxon>Actinomycetes</taxon>
        <taxon>Pseudonocardiales</taxon>
        <taxon>Pseudonocardiaceae</taxon>
        <taxon>Kibdelosporangium</taxon>
    </lineage>
</organism>
<dbReference type="Proteomes" id="UP000063699">
    <property type="component" value="Chromosome"/>
</dbReference>
<feature type="domain" description="Flavoprotein" evidence="1">
    <location>
        <begin position="24"/>
        <end position="150"/>
    </location>
</feature>
<dbReference type="InterPro" id="IPR003382">
    <property type="entry name" value="Flavoprotein"/>
</dbReference>
<name>A0A0N7F4K0_9PSEU</name>
<keyword evidence="3" id="KW-1185">Reference proteome</keyword>
<dbReference type="Pfam" id="PF02441">
    <property type="entry name" value="Flavoprotein"/>
    <property type="match status" value="1"/>
</dbReference>
<dbReference type="GO" id="GO:0003824">
    <property type="term" value="F:catalytic activity"/>
    <property type="evidence" value="ECO:0007669"/>
    <property type="project" value="InterPro"/>
</dbReference>
<evidence type="ECO:0000313" key="3">
    <source>
        <dbReference type="Proteomes" id="UP000063699"/>
    </source>
</evidence>
<gene>
    <name evidence="2" type="ORF">AOZ06_36535</name>
</gene>
<dbReference type="RefSeq" id="WP_054293545.1">
    <property type="nucleotide sequence ID" value="NZ_CP012752.1"/>
</dbReference>
<dbReference type="InterPro" id="IPR036551">
    <property type="entry name" value="Flavin_trans-like"/>
</dbReference>